<evidence type="ECO:0000313" key="4">
    <source>
        <dbReference type="Proteomes" id="UP000216913"/>
    </source>
</evidence>
<name>A0A261TF69_9BORD</name>
<evidence type="ECO:0000256" key="2">
    <source>
        <dbReference type="SAM" id="Phobius"/>
    </source>
</evidence>
<dbReference type="RefSeq" id="WP_094801623.1">
    <property type="nucleotide sequence ID" value="NZ_NEVN01000008.1"/>
</dbReference>
<keyword evidence="2" id="KW-0472">Membrane</keyword>
<gene>
    <name evidence="3" type="ORF">CAL25_15875</name>
</gene>
<dbReference type="GO" id="GO:0005886">
    <property type="term" value="C:plasma membrane"/>
    <property type="evidence" value="ECO:0007669"/>
    <property type="project" value="TreeGrafter"/>
</dbReference>
<evidence type="ECO:0000256" key="1">
    <source>
        <dbReference type="SAM" id="Coils"/>
    </source>
</evidence>
<accession>A0A261TF69</accession>
<protein>
    <submittedName>
        <fullName evidence="3">Capsule biosynthesis protein</fullName>
    </submittedName>
</protein>
<reference evidence="3 4" key="1">
    <citation type="submission" date="2017-05" db="EMBL/GenBank/DDBJ databases">
        <title>Complete and WGS of Bordetella genogroups.</title>
        <authorList>
            <person name="Spilker T."/>
            <person name="LiPuma J."/>
        </authorList>
    </citation>
    <scope>NUCLEOTIDE SEQUENCE [LARGE SCALE GENOMIC DNA]</scope>
    <source>
        <strain evidence="3 4">AU10456</strain>
    </source>
</reference>
<feature type="coiled-coil region" evidence="1">
    <location>
        <begin position="196"/>
        <end position="223"/>
    </location>
</feature>
<keyword evidence="2" id="KW-0812">Transmembrane</keyword>
<evidence type="ECO:0000313" key="3">
    <source>
        <dbReference type="EMBL" id="OZI47872.1"/>
    </source>
</evidence>
<proteinExistence type="predicted"/>
<comment type="caution">
    <text evidence="3">The sequence shown here is derived from an EMBL/GenBank/DDBJ whole genome shotgun (WGS) entry which is preliminary data.</text>
</comment>
<dbReference type="GO" id="GO:0004713">
    <property type="term" value="F:protein tyrosine kinase activity"/>
    <property type="evidence" value="ECO:0007669"/>
    <property type="project" value="TreeGrafter"/>
</dbReference>
<dbReference type="AlphaFoldDB" id="A0A261TF69"/>
<sequence>MTSPESTYTGPRLPGGRPRQKTHWLRWSAILLIGVPGVLLALYLTFIAHDQFVSEARFGLRAGAQTQSTAASRDGRATLGGSEMTAELFVDSFAVVDYVKSRQIVRELDKQLNLRDMWSKPTIDLWYRISSDDTDEALWRQWKRMVDIEFDMSTGAIILRVRAFTPEESLRLAQAILTASEKLVNQMSVKAREDSVRFAQGEVQTAEKRLVAARIEVQDLRARTGVLDPVKEAEANLQIAAKVRADIATAAAELDAMRAGGLRSGPAYERVQARLQALQRQLKELNDHQISVARASTTGQEKGSLSAVLREYEAAETERQFAEVYYTGALKALEEARGLAARQMLYTVVASQPTMADESQYPRRLIDTALGILGLFILWIVAVLVVYAIKDHA</sequence>
<dbReference type="Proteomes" id="UP000216913">
    <property type="component" value="Unassembled WGS sequence"/>
</dbReference>
<keyword evidence="4" id="KW-1185">Reference proteome</keyword>
<organism evidence="3 4">
    <name type="scientific">Bordetella genomosp. 5</name>
    <dbReference type="NCBI Taxonomy" id="1395608"/>
    <lineage>
        <taxon>Bacteria</taxon>
        <taxon>Pseudomonadati</taxon>
        <taxon>Pseudomonadota</taxon>
        <taxon>Betaproteobacteria</taxon>
        <taxon>Burkholderiales</taxon>
        <taxon>Alcaligenaceae</taxon>
        <taxon>Bordetella</taxon>
    </lineage>
</organism>
<feature type="transmembrane region" description="Helical" evidence="2">
    <location>
        <begin position="369"/>
        <end position="389"/>
    </location>
</feature>
<feature type="transmembrane region" description="Helical" evidence="2">
    <location>
        <begin position="24"/>
        <end position="48"/>
    </location>
</feature>
<dbReference type="PANTHER" id="PTHR32309:SF13">
    <property type="entry name" value="FERRIC ENTEROBACTIN TRANSPORT PROTEIN FEPE"/>
    <property type="match status" value="1"/>
</dbReference>
<keyword evidence="1" id="KW-0175">Coiled coil</keyword>
<keyword evidence="2" id="KW-1133">Transmembrane helix</keyword>
<dbReference type="PANTHER" id="PTHR32309">
    <property type="entry name" value="TYROSINE-PROTEIN KINASE"/>
    <property type="match status" value="1"/>
</dbReference>
<dbReference type="OrthoDB" id="5497849at2"/>
<dbReference type="InterPro" id="IPR050445">
    <property type="entry name" value="Bact_polysacc_biosynth/exp"/>
</dbReference>
<dbReference type="EMBL" id="NEVP01000010">
    <property type="protein sequence ID" value="OZI47872.1"/>
    <property type="molecule type" value="Genomic_DNA"/>
</dbReference>